<protein>
    <submittedName>
        <fullName evidence="1">Uncharacterized protein</fullName>
    </submittedName>
</protein>
<dbReference type="EMBL" id="MN740497">
    <property type="protein sequence ID" value="QHU29807.1"/>
    <property type="molecule type" value="Genomic_DNA"/>
</dbReference>
<reference evidence="1" key="1">
    <citation type="journal article" date="2020" name="Nature">
        <title>Giant virus diversity and host interactions through global metagenomics.</title>
        <authorList>
            <person name="Schulz F."/>
            <person name="Roux S."/>
            <person name="Paez-Espino D."/>
            <person name="Jungbluth S."/>
            <person name="Walsh D.A."/>
            <person name="Denef V.J."/>
            <person name="McMahon K.D."/>
            <person name="Konstantinidis K.T."/>
            <person name="Eloe-Fadrosh E.A."/>
            <person name="Kyrpides N.C."/>
            <person name="Woyke T."/>
        </authorList>
    </citation>
    <scope>NUCLEOTIDE SEQUENCE</scope>
    <source>
        <strain evidence="1">GVMAG-M-3300027810-10</strain>
    </source>
</reference>
<name>A0A6C0LH51_9ZZZZ</name>
<dbReference type="AlphaFoldDB" id="A0A6C0LH51"/>
<evidence type="ECO:0000313" key="1">
    <source>
        <dbReference type="EMBL" id="QHU29807.1"/>
    </source>
</evidence>
<sequence length="304" mass="36784">MDFNYINTYFPKIELSYEQVHHKKVPNLYIAIPQGKKIYLWFTHFKNEDVCYTIEYNTKFKKITNYKKCTLFFDKKLSYGTVLHGTNVTINKTQYFVTENIMYFCGKNTTHFSYKDKLAIYDDMFNSYIKQTAYSRNELIVTLCLMHKNKEELMKLINNENYNMYGVLSRNINNNYSYMLPLNRNVSNNRLLNFRVMADTKCNVYNLYIHDHINGIQFYQKTYIPDYKTTVLLNDKFRSIKENANLDLLEESDDEEEFENINEDKFVYLDRFFNFKCYFHPKIKKWVPKEYSNDKRIVNSNDLK</sequence>
<proteinExistence type="predicted"/>
<organism evidence="1">
    <name type="scientific">viral metagenome</name>
    <dbReference type="NCBI Taxonomy" id="1070528"/>
    <lineage>
        <taxon>unclassified sequences</taxon>
        <taxon>metagenomes</taxon>
        <taxon>organismal metagenomes</taxon>
    </lineage>
</organism>
<accession>A0A6C0LH51</accession>